<protein>
    <submittedName>
        <fullName evidence="1">Uncharacterized protein</fullName>
    </submittedName>
</protein>
<reference evidence="2" key="1">
    <citation type="submission" date="2016-12" db="EMBL/GenBank/DDBJ databases">
        <authorList>
            <person name="Gaudriault S."/>
        </authorList>
    </citation>
    <scope>NUCLEOTIDE SEQUENCE [LARGE SCALE GENOMIC DNA]</scope>
    <source>
        <strain evidence="2">HGB1681 (deposited as PTA-6826 in the American Type Culture Collection)</strain>
    </source>
</reference>
<proteinExistence type="predicted"/>
<dbReference type="Proteomes" id="UP000196435">
    <property type="component" value="Unassembled WGS sequence"/>
</dbReference>
<evidence type="ECO:0000313" key="1">
    <source>
        <dbReference type="EMBL" id="SIP73431.1"/>
    </source>
</evidence>
<sequence length="43" mass="4957">MMGYHPANAEDSVEYLNHALISDEYVDIQYPTKTLDIIIVLFL</sequence>
<name>A0A1N6MX74_9GAMM</name>
<accession>A0A1N6MX74</accession>
<dbReference type="AlphaFoldDB" id="A0A1N6MX74"/>
<gene>
    <name evidence="1" type="ORF">XIS1_210015</name>
</gene>
<evidence type="ECO:0000313" key="2">
    <source>
        <dbReference type="Proteomes" id="UP000196435"/>
    </source>
</evidence>
<dbReference type="EMBL" id="FTLG01000124">
    <property type="protein sequence ID" value="SIP73431.1"/>
    <property type="molecule type" value="Genomic_DNA"/>
</dbReference>
<organism evidence="1 2">
    <name type="scientific">Xenorhabdus innexi</name>
    <dbReference type="NCBI Taxonomy" id="290109"/>
    <lineage>
        <taxon>Bacteria</taxon>
        <taxon>Pseudomonadati</taxon>
        <taxon>Pseudomonadota</taxon>
        <taxon>Gammaproteobacteria</taxon>
        <taxon>Enterobacterales</taxon>
        <taxon>Morganellaceae</taxon>
        <taxon>Xenorhabdus</taxon>
    </lineage>
</organism>